<accession>A0A6P5A0N6</accession>
<dbReference type="PANTHER" id="PTHR35156">
    <property type="entry name" value="TESTIS-EXPRESSED PROTEIN 52"/>
    <property type="match status" value="1"/>
</dbReference>
<dbReference type="InterPro" id="IPR029206">
    <property type="entry name" value="DUF4532"/>
</dbReference>
<protein>
    <submittedName>
        <fullName evidence="3">Uncharacterized protein ENSP00000372125 homolog</fullName>
    </submittedName>
</protein>
<dbReference type="PANTHER" id="PTHR35156:SF1">
    <property type="entry name" value="TESTIS-EXPRESSED PROTEIN 52"/>
    <property type="match status" value="1"/>
</dbReference>
<dbReference type="GeneID" id="109481738"/>
<reference evidence="3" key="1">
    <citation type="submission" date="2025-08" db="UniProtKB">
        <authorList>
            <consortium name="RefSeq"/>
        </authorList>
    </citation>
    <scope>IDENTIFICATION</scope>
    <source>
        <tissue evidence="3">Gonad</tissue>
    </source>
</reference>
<dbReference type="Proteomes" id="UP000515135">
    <property type="component" value="Unplaced"/>
</dbReference>
<dbReference type="Pfam" id="PF15046">
    <property type="entry name" value="DUF4532"/>
    <property type="match status" value="1"/>
</dbReference>
<proteinExistence type="predicted"/>
<gene>
    <name evidence="3" type="primary">LOC109481738</name>
</gene>
<dbReference type="AlphaFoldDB" id="A0A6P5A0N6"/>
<feature type="region of interest" description="Disordered" evidence="1">
    <location>
        <begin position="229"/>
        <end position="258"/>
    </location>
</feature>
<sequence>MLAVRTMPARGPTIAERENLAHIPTPSRSGFTPRPIQRLATIKPPRTATNIEINHKLRTSVEESTPRFEPPPTFHLWQEVGWHEPMMPPKQARDYNSNVWRNFTALHGYHLRATPKQGLNDTVAAMYPINLPRASYMGRNTFAKYVAESRAMVRDPGQRRDVVLKLQQQLDEFQRLRIESEARRPPVDELGRILPPEAFKQYPRHVDPTSTSNPTTQSIYDSTLRTYTRQHPGTRMGDSPGTRMGDPRSETSAGTGLRRAPLVTKLAYSQNNPQYSKVMEEQKLILEWKKAKREAEKDARTAKLL</sequence>
<evidence type="ECO:0000313" key="2">
    <source>
        <dbReference type="Proteomes" id="UP000515135"/>
    </source>
</evidence>
<name>A0A6P5A0N6_BRABE</name>
<dbReference type="KEGG" id="bbel:109481738"/>
<keyword evidence="2" id="KW-1185">Reference proteome</keyword>
<evidence type="ECO:0000313" key="3">
    <source>
        <dbReference type="RefSeq" id="XP_019639889.1"/>
    </source>
</evidence>
<dbReference type="RefSeq" id="XP_019639889.1">
    <property type="nucleotide sequence ID" value="XM_019784330.1"/>
</dbReference>
<evidence type="ECO:0000256" key="1">
    <source>
        <dbReference type="SAM" id="MobiDB-lite"/>
    </source>
</evidence>
<dbReference type="OrthoDB" id="10017413at2759"/>
<organism evidence="2 3">
    <name type="scientific">Branchiostoma belcheri</name>
    <name type="common">Amphioxus</name>
    <dbReference type="NCBI Taxonomy" id="7741"/>
    <lineage>
        <taxon>Eukaryota</taxon>
        <taxon>Metazoa</taxon>
        <taxon>Chordata</taxon>
        <taxon>Cephalochordata</taxon>
        <taxon>Leptocardii</taxon>
        <taxon>Amphioxiformes</taxon>
        <taxon>Branchiostomatidae</taxon>
        <taxon>Branchiostoma</taxon>
    </lineage>
</organism>